<name>A0AC61U3Q1_9MICO</name>
<dbReference type="Proteomes" id="UP001059663">
    <property type="component" value="Chromosome"/>
</dbReference>
<reference evidence="1" key="1">
    <citation type="submission" date="2021-11" db="EMBL/GenBank/DDBJ databases">
        <title>Study of the species diversity of bacterial strains isolated from a unique natural object - Shulgan-Tash cave (Bashkiria).</title>
        <authorList>
            <person name="Sazanova A.L."/>
            <person name="Chirak E.R."/>
            <person name="Safronova V.I."/>
        </authorList>
    </citation>
    <scope>NUCLEOTIDE SEQUENCE</scope>
    <source>
        <strain evidence="1">P1</strain>
    </source>
</reference>
<organism evidence="1 2">
    <name type="scientific">Janibacter limosus</name>
    <dbReference type="NCBI Taxonomy" id="53458"/>
    <lineage>
        <taxon>Bacteria</taxon>
        <taxon>Bacillati</taxon>
        <taxon>Actinomycetota</taxon>
        <taxon>Actinomycetes</taxon>
        <taxon>Micrococcales</taxon>
        <taxon>Intrasporangiaceae</taxon>
        <taxon>Janibacter</taxon>
    </lineage>
</organism>
<dbReference type="EMBL" id="CP087977">
    <property type="protein sequence ID" value="UUZ44526.1"/>
    <property type="molecule type" value="Genomic_DNA"/>
</dbReference>
<proteinExistence type="predicted"/>
<evidence type="ECO:0000313" key="1">
    <source>
        <dbReference type="EMBL" id="UUZ44526.1"/>
    </source>
</evidence>
<gene>
    <name evidence="1" type="ORF">LP422_19455</name>
</gene>
<evidence type="ECO:0000313" key="2">
    <source>
        <dbReference type="Proteomes" id="UP001059663"/>
    </source>
</evidence>
<protein>
    <submittedName>
        <fullName evidence="1">Uncharacterized protein</fullName>
    </submittedName>
</protein>
<sequence length="50" mass="5075">MRSTSSRTVRESSALELHCGTQPESGATSVAGSSPTSRPSAPTTRPDEGG</sequence>
<accession>A0AC61U3Q1</accession>